<proteinExistence type="predicted"/>
<organism evidence="2 3">
    <name type="scientific">Butyrivibrio proteoclasticus (strain ATCC 51982 / DSM 14932 / B316)</name>
    <name type="common">Clostridium proteoclasticum</name>
    <dbReference type="NCBI Taxonomy" id="515622"/>
    <lineage>
        <taxon>Bacteria</taxon>
        <taxon>Bacillati</taxon>
        <taxon>Bacillota</taxon>
        <taxon>Clostridia</taxon>
        <taxon>Lachnospirales</taxon>
        <taxon>Lachnospiraceae</taxon>
        <taxon>Butyrivibrio</taxon>
    </lineage>
</organism>
<dbReference type="AlphaFoldDB" id="E0RZH3"/>
<evidence type="ECO:0000259" key="1">
    <source>
        <dbReference type="Pfam" id="PF01408"/>
    </source>
</evidence>
<dbReference type="PANTHER" id="PTHR43377">
    <property type="entry name" value="BILIVERDIN REDUCTASE A"/>
    <property type="match status" value="1"/>
</dbReference>
<dbReference type="Gene3D" id="3.40.50.720">
    <property type="entry name" value="NAD(P)-binding Rossmann-like Domain"/>
    <property type="match status" value="1"/>
</dbReference>
<dbReference type="PANTHER" id="PTHR43377:SF1">
    <property type="entry name" value="BILIVERDIN REDUCTASE A"/>
    <property type="match status" value="1"/>
</dbReference>
<protein>
    <submittedName>
        <fullName evidence="2">Oxidoreductase GFO/IDH/MOCA family</fullName>
    </submittedName>
</protein>
<evidence type="ECO:0000313" key="3">
    <source>
        <dbReference type="Proteomes" id="UP000001299"/>
    </source>
</evidence>
<dbReference type="SUPFAM" id="SSF51735">
    <property type="entry name" value="NAD(P)-binding Rossmann-fold domains"/>
    <property type="match status" value="1"/>
</dbReference>
<dbReference type="HOGENOM" id="CLU_077338_0_0_9"/>
<dbReference type="KEGG" id="bpb:bpr_I0422"/>
<dbReference type="Pfam" id="PF01408">
    <property type="entry name" value="GFO_IDH_MocA"/>
    <property type="match status" value="1"/>
</dbReference>
<name>E0RZH3_BUTPB</name>
<sequence length="325" mass="36928">MSNNVNRKKILLIGAGFMAREYIKVVRDLEVNLEVVGNSKENAEKLQNECGIEVRYGGIQKYLESLKIDDDVYAIVAVNERALGKVTKLLVQAGCKHILVEKPGVIDVNEGKEILCLSQNCSIYVAYNRRFYASTYAAEEIINQDGGVSSFNIEFTEWKHIFDQMENKDCFDKMVLANSSHVIDMAMFLSGGKIDSVSPVISGKDIIEWHRSGSVFGGVGFTDKKQIFTYSANWNAPGRWGIELNTSEHRLIFRPLEKLQLQDRGSVKIYEVDTDYSLDEKYKPGLYREVIAFLNDDMDNRLCTLKEQVANMDIYSKISGENYYE</sequence>
<dbReference type="InterPro" id="IPR051450">
    <property type="entry name" value="Gfo/Idh/MocA_Oxidoreductases"/>
</dbReference>
<feature type="domain" description="Gfo/Idh/MocA-like oxidoreductase N-terminal" evidence="1">
    <location>
        <begin position="9"/>
        <end position="116"/>
    </location>
</feature>
<dbReference type="STRING" id="515622.bpr_I0422"/>
<evidence type="ECO:0000313" key="2">
    <source>
        <dbReference type="EMBL" id="ADL33170.1"/>
    </source>
</evidence>
<dbReference type="Gene3D" id="3.30.360.10">
    <property type="entry name" value="Dihydrodipicolinate Reductase, domain 2"/>
    <property type="match status" value="1"/>
</dbReference>
<dbReference type="eggNOG" id="COG0673">
    <property type="taxonomic scope" value="Bacteria"/>
</dbReference>
<accession>E0RZH3</accession>
<dbReference type="GO" id="GO:0000166">
    <property type="term" value="F:nucleotide binding"/>
    <property type="evidence" value="ECO:0007669"/>
    <property type="project" value="InterPro"/>
</dbReference>
<dbReference type="RefSeq" id="WP_013279827.1">
    <property type="nucleotide sequence ID" value="NC_014387.1"/>
</dbReference>
<reference evidence="2 3" key="1">
    <citation type="journal article" date="2010" name="PLoS ONE">
        <title>The glycobiome of the rumen bacterium Butyrivibrio proteoclasticus B316(T) highlights adaptation to a polysaccharide-rich environment.</title>
        <authorList>
            <person name="Kelly W.J."/>
            <person name="Leahy S.C."/>
            <person name="Altermann E."/>
            <person name="Yeoman C.J."/>
            <person name="Dunne J.C."/>
            <person name="Kong Z."/>
            <person name="Pacheco D.M."/>
            <person name="Li D."/>
            <person name="Noel S.J."/>
            <person name="Moon C.D."/>
            <person name="Cookson A.L."/>
            <person name="Attwood G.T."/>
        </authorList>
    </citation>
    <scope>NUCLEOTIDE SEQUENCE [LARGE SCALE GENOMIC DNA]</scope>
    <source>
        <strain evidence="3">ATCC 51982 / DSM 14932 / B316</strain>
    </source>
</reference>
<gene>
    <name evidence="2" type="ordered locus">bpr_I0422</name>
</gene>
<dbReference type="InterPro" id="IPR036291">
    <property type="entry name" value="NAD(P)-bd_dom_sf"/>
</dbReference>
<keyword evidence="3" id="KW-1185">Reference proteome</keyword>
<dbReference type="InterPro" id="IPR000683">
    <property type="entry name" value="Gfo/Idh/MocA-like_OxRdtase_N"/>
</dbReference>
<dbReference type="Proteomes" id="UP000001299">
    <property type="component" value="Chromosome 1"/>
</dbReference>
<dbReference type="EMBL" id="CP001810">
    <property type="protein sequence ID" value="ADL33170.1"/>
    <property type="molecule type" value="Genomic_DNA"/>
</dbReference>